<keyword evidence="1" id="KW-0812">Transmembrane</keyword>
<sequence length="382" mass="44244">MGDELRARLYKYRSLVGLLPTMRYLFSTWSRPCPFMAYLIEPYPGQVISNQWEQATSFEEYTSKTSSFFQEIYNNETMDPHTACQRDLTTNTFAMRRSMTFPFECPPDDAFGYMIKMPASLFYGTGMRSFVLSFLTANKTTRSQDVKPLQFCQHECLLGMHTMELCIWMDKIKETGVNLTEYMVYGVKVINEASTSIWLEFIYRCTVSIYVCNGLWTNYYAHYRPLLTNLSSLGLSKDYIRYEIVIGDPAYAILSDPIVSFAMVVDIWWSMYYVTFAVMRVSQFQDFAVYINGCLYLSRYVWFAYLGMRTMASVVKWRHWESSFACVDPGFLAILAYIYSGPMVTLLGTTRLVSVYYVLWKIGLPLELHDCGTEAITGTIID</sequence>
<keyword evidence="1" id="KW-1133">Transmembrane helix</keyword>
<evidence type="ECO:0000256" key="1">
    <source>
        <dbReference type="SAM" id="Phobius"/>
    </source>
</evidence>
<reference evidence="2 3" key="1">
    <citation type="submission" date="2019-07" db="EMBL/GenBank/DDBJ databases">
        <title>Genomics analysis of Aphanomyces spp. identifies a new class of oomycete effector associated with host adaptation.</title>
        <authorList>
            <person name="Gaulin E."/>
        </authorList>
    </citation>
    <scope>NUCLEOTIDE SEQUENCE [LARGE SCALE GENOMIC DNA]</scope>
    <source>
        <strain evidence="2 3">ATCC 201684</strain>
    </source>
</reference>
<organism evidence="2 3">
    <name type="scientific">Aphanomyces euteiches</name>
    <dbReference type="NCBI Taxonomy" id="100861"/>
    <lineage>
        <taxon>Eukaryota</taxon>
        <taxon>Sar</taxon>
        <taxon>Stramenopiles</taxon>
        <taxon>Oomycota</taxon>
        <taxon>Saprolegniomycetes</taxon>
        <taxon>Saprolegniales</taxon>
        <taxon>Verrucalvaceae</taxon>
        <taxon>Aphanomyces</taxon>
    </lineage>
</organism>
<proteinExistence type="predicted"/>
<dbReference type="Proteomes" id="UP000481153">
    <property type="component" value="Unassembled WGS sequence"/>
</dbReference>
<dbReference type="AlphaFoldDB" id="A0A6G0WCK1"/>
<evidence type="ECO:0000313" key="3">
    <source>
        <dbReference type="Proteomes" id="UP000481153"/>
    </source>
</evidence>
<comment type="caution">
    <text evidence="2">The sequence shown here is derived from an EMBL/GenBank/DDBJ whole genome shotgun (WGS) entry which is preliminary data.</text>
</comment>
<protein>
    <submittedName>
        <fullName evidence="2">Uncharacterized protein</fullName>
    </submittedName>
</protein>
<keyword evidence="1" id="KW-0472">Membrane</keyword>
<gene>
    <name evidence="2" type="ORF">Ae201684_016330</name>
</gene>
<dbReference type="VEuPathDB" id="FungiDB:AeMF1_015712"/>
<feature type="transmembrane region" description="Helical" evidence="1">
    <location>
        <begin position="250"/>
        <end position="269"/>
    </location>
</feature>
<dbReference type="EMBL" id="VJMJ01000249">
    <property type="protein sequence ID" value="KAF0725178.1"/>
    <property type="molecule type" value="Genomic_DNA"/>
</dbReference>
<keyword evidence="3" id="KW-1185">Reference proteome</keyword>
<name>A0A6G0WCK1_9STRA</name>
<evidence type="ECO:0000313" key="2">
    <source>
        <dbReference type="EMBL" id="KAF0725178.1"/>
    </source>
</evidence>
<accession>A0A6G0WCK1</accession>
<feature type="transmembrane region" description="Helical" evidence="1">
    <location>
        <begin position="289"/>
        <end position="308"/>
    </location>
</feature>